<organism evidence="1">
    <name type="scientific">bioreactor metagenome</name>
    <dbReference type="NCBI Taxonomy" id="1076179"/>
    <lineage>
        <taxon>unclassified sequences</taxon>
        <taxon>metagenomes</taxon>
        <taxon>ecological metagenomes</taxon>
    </lineage>
</organism>
<name>A0A645BVW2_9ZZZZ</name>
<reference evidence="1" key="1">
    <citation type="submission" date="2019-08" db="EMBL/GenBank/DDBJ databases">
        <authorList>
            <person name="Kucharzyk K."/>
            <person name="Murdoch R.W."/>
            <person name="Higgins S."/>
            <person name="Loffler F."/>
        </authorList>
    </citation>
    <scope>NUCLEOTIDE SEQUENCE</scope>
</reference>
<dbReference type="EMBL" id="VSSQ01021599">
    <property type="protein sequence ID" value="MPM67283.1"/>
    <property type="molecule type" value="Genomic_DNA"/>
</dbReference>
<sequence>MLRQQRNVLNQAAQGGRVDGEDVETVIKVLSEALLLHHVLQAAMGGGDYPDIHRHGKPPPDFFNFPLLKHPQDFRLQRQGHVADFVQKDCAAVGQLEFAGVAALERPGKGSLFVAEQLGFQQIVWNGRAVDADKGLVAAGAELMDRVGHQLLAGAGFSQDQNGGSCFGRRQNAFLQV</sequence>
<gene>
    <name evidence="1" type="ORF">SDC9_114205</name>
</gene>
<dbReference type="AlphaFoldDB" id="A0A645BVW2"/>
<accession>A0A645BVW2</accession>
<evidence type="ECO:0000313" key="1">
    <source>
        <dbReference type="EMBL" id="MPM67283.1"/>
    </source>
</evidence>
<comment type="caution">
    <text evidence="1">The sequence shown here is derived from an EMBL/GenBank/DDBJ whole genome shotgun (WGS) entry which is preliminary data.</text>
</comment>
<dbReference type="AntiFam" id="ANF00203">
    <property type="entry name" value="Shadow ORF (opposite algB)"/>
</dbReference>
<proteinExistence type="predicted"/>
<protein>
    <submittedName>
        <fullName evidence="1">Uncharacterized protein</fullName>
    </submittedName>
</protein>
<dbReference type="AntiFam" id="ANF00077">
    <property type="entry name" value="Shadow ORF (opposite AtoC)"/>
</dbReference>